<sequence length="242" mass="25986">MKSTLTFCLILCLFSLTATAQNTRSFLSISGGYSLPVGEMAQEKLNDPLSGLAGSGYYGQANYDFRVFRWLGLRASGSKNINTTNSGPIISKADSYATLLGDSYTWDTQVSKWKLNALLIGPALYLNFNRVQFEAHLQAGKIWANSPSVNLIGRSAQDSEPVNVDLLSASTSAMGYGAGASLRFPLIKNLFLHFTGDIIGAEAELKDVAITATKGSYQLVDKISDKRFIGVVNVGAGFGIAF</sequence>
<reference evidence="2 3" key="1">
    <citation type="submission" date="2018-03" db="EMBL/GenBank/DDBJ databases">
        <title>Genomic Encyclopedia of Archaeal and Bacterial Type Strains, Phase II (KMG-II): from individual species to whole genera.</title>
        <authorList>
            <person name="Goeker M."/>
        </authorList>
    </citation>
    <scope>NUCLEOTIDE SEQUENCE [LARGE SCALE GENOMIC DNA]</scope>
    <source>
        <strain evidence="2 3">DSM 100346</strain>
    </source>
</reference>
<dbReference type="AlphaFoldDB" id="A0A316ARP5"/>
<evidence type="ECO:0008006" key="4">
    <source>
        <dbReference type="Google" id="ProtNLM"/>
    </source>
</evidence>
<accession>A0A316ARP5</accession>
<dbReference type="Proteomes" id="UP000245880">
    <property type="component" value="Unassembled WGS sequence"/>
</dbReference>
<evidence type="ECO:0000256" key="1">
    <source>
        <dbReference type="SAM" id="SignalP"/>
    </source>
</evidence>
<proteinExistence type="predicted"/>
<evidence type="ECO:0000313" key="2">
    <source>
        <dbReference type="EMBL" id="PWJ59500.1"/>
    </source>
</evidence>
<organism evidence="2 3">
    <name type="scientific">Dyadobacter jejuensis</name>
    <dbReference type="NCBI Taxonomy" id="1082580"/>
    <lineage>
        <taxon>Bacteria</taxon>
        <taxon>Pseudomonadati</taxon>
        <taxon>Bacteroidota</taxon>
        <taxon>Cytophagia</taxon>
        <taxon>Cytophagales</taxon>
        <taxon>Spirosomataceae</taxon>
        <taxon>Dyadobacter</taxon>
    </lineage>
</organism>
<protein>
    <recommendedName>
        <fullName evidence="4">Outer membrane protein with beta-barrel domain</fullName>
    </recommendedName>
</protein>
<name>A0A316ARP5_9BACT</name>
<dbReference type="EMBL" id="QGDT01000002">
    <property type="protein sequence ID" value="PWJ59500.1"/>
    <property type="molecule type" value="Genomic_DNA"/>
</dbReference>
<comment type="caution">
    <text evidence="2">The sequence shown here is derived from an EMBL/GenBank/DDBJ whole genome shotgun (WGS) entry which is preliminary data.</text>
</comment>
<dbReference type="OrthoDB" id="936900at2"/>
<keyword evidence="1" id="KW-0732">Signal</keyword>
<gene>
    <name evidence="2" type="ORF">CLV98_102334</name>
</gene>
<feature type="signal peptide" evidence="1">
    <location>
        <begin position="1"/>
        <end position="20"/>
    </location>
</feature>
<feature type="chain" id="PRO_5016299364" description="Outer membrane protein with beta-barrel domain" evidence="1">
    <location>
        <begin position="21"/>
        <end position="242"/>
    </location>
</feature>
<keyword evidence="3" id="KW-1185">Reference proteome</keyword>
<evidence type="ECO:0000313" key="3">
    <source>
        <dbReference type="Proteomes" id="UP000245880"/>
    </source>
</evidence>
<dbReference type="RefSeq" id="WP_146202235.1">
    <property type="nucleotide sequence ID" value="NZ_QGDT01000002.1"/>
</dbReference>